<dbReference type="EMBL" id="JACIDM010000003">
    <property type="protein sequence ID" value="MBB4084068.1"/>
    <property type="molecule type" value="Genomic_DNA"/>
</dbReference>
<evidence type="ECO:0000313" key="3">
    <source>
        <dbReference type="Proteomes" id="UP000529946"/>
    </source>
</evidence>
<comment type="caution">
    <text evidence="2">The sequence shown here is derived from an EMBL/GenBank/DDBJ whole genome shotgun (WGS) entry which is preliminary data.</text>
</comment>
<accession>A0A7W6JF96</accession>
<evidence type="ECO:0000256" key="1">
    <source>
        <dbReference type="SAM" id="MobiDB-lite"/>
    </source>
</evidence>
<evidence type="ECO:0008006" key="4">
    <source>
        <dbReference type="Google" id="ProtNLM"/>
    </source>
</evidence>
<dbReference type="InterPro" id="IPR021330">
    <property type="entry name" value="DUF2939"/>
</dbReference>
<name>A0A7W6JF96_9CAUL</name>
<dbReference type="Pfam" id="PF11159">
    <property type="entry name" value="DUF2939"/>
    <property type="match status" value="1"/>
</dbReference>
<dbReference type="AlphaFoldDB" id="A0A7W6JF96"/>
<keyword evidence="3" id="KW-1185">Reference proteome</keyword>
<sequence length="184" mass="19667">MNTKLLTGVGIAAVAVGLLVWTAAPVLAAQSLIRAAKAGDEQKIEALVDFPALRDSLKQELNDEITARMRRDPDLADSGLGGLGAMLAPMILSGAIDAAVTPEVVASMVTTAEAPDPVRRDAPEPNDKASGDDIHQSWGYRDLNHFAVTLTDRDHPDQHLALIMERRGLFSWKLAAVDLQNDAP</sequence>
<evidence type="ECO:0000313" key="2">
    <source>
        <dbReference type="EMBL" id="MBB4084068.1"/>
    </source>
</evidence>
<gene>
    <name evidence="2" type="ORF">GGR12_002956</name>
</gene>
<feature type="compositionally biased region" description="Basic and acidic residues" evidence="1">
    <location>
        <begin position="116"/>
        <end position="135"/>
    </location>
</feature>
<reference evidence="2 3" key="1">
    <citation type="submission" date="2020-08" db="EMBL/GenBank/DDBJ databases">
        <title>Genomic Encyclopedia of Type Strains, Phase IV (KMG-IV): sequencing the most valuable type-strain genomes for metagenomic binning, comparative biology and taxonomic classification.</title>
        <authorList>
            <person name="Goeker M."/>
        </authorList>
    </citation>
    <scope>NUCLEOTIDE SEQUENCE [LARGE SCALE GENOMIC DNA]</scope>
    <source>
        <strain evidence="2 3">DSM 23960</strain>
    </source>
</reference>
<feature type="region of interest" description="Disordered" evidence="1">
    <location>
        <begin position="111"/>
        <end position="135"/>
    </location>
</feature>
<proteinExistence type="predicted"/>
<organism evidence="2 3">
    <name type="scientific">Brevundimonas lenta</name>
    <dbReference type="NCBI Taxonomy" id="424796"/>
    <lineage>
        <taxon>Bacteria</taxon>
        <taxon>Pseudomonadati</taxon>
        <taxon>Pseudomonadota</taxon>
        <taxon>Alphaproteobacteria</taxon>
        <taxon>Caulobacterales</taxon>
        <taxon>Caulobacteraceae</taxon>
        <taxon>Brevundimonas</taxon>
    </lineage>
</organism>
<protein>
    <recommendedName>
        <fullName evidence="4">DUF2939 domain-containing protein</fullName>
    </recommendedName>
</protein>
<dbReference type="Proteomes" id="UP000529946">
    <property type="component" value="Unassembled WGS sequence"/>
</dbReference>
<dbReference type="RefSeq" id="WP_183205215.1">
    <property type="nucleotide sequence ID" value="NZ_BAAAER010000003.1"/>
</dbReference>